<evidence type="ECO:0000256" key="1">
    <source>
        <dbReference type="ARBA" id="ARBA00004651"/>
    </source>
</evidence>
<feature type="transmembrane region" description="Helical" evidence="6">
    <location>
        <begin position="218"/>
        <end position="235"/>
    </location>
</feature>
<dbReference type="InterPro" id="IPR050833">
    <property type="entry name" value="Poly_Biosynth_Transport"/>
</dbReference>
<dbReference type="AlphaFoldDB" id="A0A8T5GF20"/>
<gene>
    <name evidence="7" type="ORF">HON47_04120</name>
</gene>
<dbReference type="EMBL" id="JABJNZ010000056">
    <property type="protein sequence ID" value="MBT4870734.1"/>
    <property type="molecule type" value="Genomic_DNA"/>
</dbReference>
<feature type="transmembrane region" description="Helical" evidence="6">
    <location>
        <begin position="45"/>
        <end position="65"/>
    </location>
</feature>
<feature type="transmembrane region" description="Helical" evidence="6">
    <location>
        <begin position="12"/>
        <end position="33"/>
    </location>
</feature>
<reference evidence="7" key="1">
    <citation type="journal article" date="2021" name="ISME J.">
        <title>Mercury methylation by metabolically versatile and cosmopolitan marine bacteria.</title>
        <authorList>
            <person name="Lin H."/>
            <person name="Ascher D.B."/>
            <person name="Myung Y."/>
            <person name="Lamborg C.H."/>
            <person name="Hallam S.J."/>
            <person name="Gionfriddo C.M."/>
            <person name="Holt K.E."/>
            <person name="Moreau J.W."/>
        </authorList>
    </citation>
    <scope>NUCLEOTIDE SEQUENCE</scope>
    <source>
        <strain evidence="7">SI075_bin30</strain>
    </source>
</reference>
<evidence type="ECO:0000313" key="8">
    <source>
        <dbReference type="Proteomes" id="UP000722459"/>
    </source>
</evidence>
<proteinExistence type="predicted"/>
<feature type="transmembrane region" description="Helical" evidence="6">
    <location>
        <begin position="190"/>
        <end position="212"/>
    </location>
</feature>
<evidence type="ECO:0000256" key="4">
    <source>
        <dbReference type="ARBA" id="ARBA00022989"/>
    </source>
</evidence>
<protein>
    <submittedName>
        <fullName evidence="7">Oligosaccharide flippase family protein</fullName>
    </submittedName>
</protein>
<feature type="transmembrane region" description="Helical" evidence="6">
    <location>
        <begin position="273"/>
        <end position="294"/>
    </location>
</feature>
<dbReference type="Proteomes" id="UP000722459">
    <property type="component" value="Unassembled WGS sequence"/>
</dbReference>
<keyword evidence="5 6" id="KW-0472">Membrane</keyword>
<accession>A0A8T5GF20</accession>
<organism evidence="7 8">
    <name type="scientific">Candidatus Iainarchaeum sp</name>
    <dbReference type="NCBI Taxonomy" id="3101447"/>
    <lineage>
        <taxon>Archaea</taxon>
        <taxon>Candidatus Iainarchaeota</taxon>
        <taxon>Candidatus Iainarchaeia</taxon>
        <taxon>Candidatus Iainarchaeales</taxon>
        <taxon>Candidatus Iainarchaeaceae</taxon>
        <taxon>Candidatus Iainarchaeum</taxon>
    </lineage>
</organism>
<feature type="transmembrane region" description="Helical" evidence="6">
    <location>
        <begin position="247"/>
        <end position="267"/>
    </location>
</feature>
<keyword evidence="2" id="KW-1003">Cell membrane</keyword>
<dbReference type="PANTHER" id="PTHR30250">
    <property type="entry name" value="PST FAMILY PREDICTED COLANIC ACID TRANSPORTER"/>
    <property type="match status" value="1"/>
</dbReference>
<name>A0A8T5GF20_9ARCH</name>
<evidence type="ECO:0000256" key="3">
    <source>
        <dbReference type="ARBA" id="ARBA00022692"/>
    </source>
</evidence>
<evidence type="ECO:0000256" key="2">
    <source>
        <dbReference type="ARBA" id="ARBA00022475"/>
    </source>
</evidence>
<keyword evidence="4 6" id="KW-1133">Transmembrane helix</keyword>
<comment type="caution">
    <text evidence="7">The sequence shown here is derived from an EMBL/GenBank/DDBJ whole genome shotgun (WGS) entry which is preliminary data.</text>
</comment>
<evidence type="ECO:0000313" key="7">
    <source>
        <dbReference type="EMBL" id="MBT4870734.1"/>
    </source>
</evidence>
<dbReference type="PANTHER" id="PTHR30250:SF11">
    <property type="entry name" value="O-ANTIGEN TRANSPORTER-RELATED"/>
    <property type="match status" value="1"/>
</dbReference>
<feature type="transmembrane region" description="Helical" evidence="6">
    <location>
        <begin position="128"/>
        <end position="145"/>
    </location>
</feature>
<evidence type="ECO:0000256" key="5">
    <source>
        <dbReference type="ARBA" id="ARBA00023136"/>
    </source>
</evidence>
<evidence type="ECO:0000256" key="6">
    <source>
        <dbReference type="SAM" id="Phobius"/>
    </source>
</evidence>
<keyword evidence="3 6" id="KW-0812">Transmembrane</keyword>
<comment type="subcellular location">
    <subcellularLocation>
        <location evidence="1">Cell membrane</location>
        <topology evidence="1">Multi-pass membrane protein</topology>
    </subcellularLocation>
</comment>
<sequence>MVLFLGKGTPELMLVASAIVFFVPVTMVLNSIFSGLKLFGKILKLTVVEKVLDVVLLVFFIFVVGADIFSILYVKIVVSFIITAIYLYYFKKLKETPLQYERNEVKSFFKTSVLANVFAGFMRQSQTWVLIAFLAPHVLGLMYLLQRFENYFFNLPSSALLQVAQPFLSSESKNKKKLMSYTNLIFKFQLITNIIFILIFLAIVPFVVTFFFPKYVEIIPVLPLAVIGFLFVFPFGGLIKSINRNDIILYSAIIAIAVIFAFGIPLIMDYGLVGAVLLYFFLKSINSIFLYFFLRKIGYKISFIPRKDDIQLFYSAIKKLILMLIKKFNPFGRK</sequence>
<feature type="transmembrane region" description="Helical" evidence="6">
    <location>
        <begin position="71"/>
        <end position="90"/>
    </location>
</feature>
<dbReference type="GO" id="GO:0005886">
    <property type="term" value="C:plasma membrane"/>
    <property type="evidence" value="ECO:0007669"/>
    <property type="project" value="UniProtKB-SubCell"/>
</dbReference>